<feature type="transmembrane region" description="Helical" evidence="4">
    <location>
        <begin position="224"/>
        <end position="246"/>
    </location>
</feature>
<evidence type="ECO:0000259" key="5">
    <source>
        <dbReference type="PROSITE" id="PS50111"/>
    </source>
</evidence>
<evidence type="ECO:0000313" key="7">
    <source>
        <dbReference type="Proteomes" id="UP001596473"/>
    </source>
</evidence>
<dbReference type="CDD" id="cd11386">
    <property type="entry name" value="MCP_signal"/>
    <property type="match status" value="1"/>
</dbReference>
<dbReference type="Gene3D" id="1.10.287.950">
    <property type="entry name" value="Methyl-accepting chemotaxis protein"/>
    <property type="match status" value="1"/>
</dbReference>
<protein>
    <submittedName>
        <fullName evidence="6">Methyl-accepting chemotaxis protein</fullName>
    </submittedName>
</protein>
<name>A0ABW2QR96_9NEIS</name>
<dbReference type="PROSITE" id="PS50111">
    <property type="entry name" value="CHEMOTAXIS_TRANSDUC_2"/>
    <property type="match status" value="1"/>
</dbReference>
<keyword evidence="7" id="KW-1185">Reference proteome</keyword>
<comment type="caution">
    <text evidence="6">The sequence shown here is derived from an EMBL/GenBank/DDBJ whole genome shotgun (WGS) entry which is preliminary data.</text>
</comment>
<sequence length="541" mass="58989">MRSVKSMFMALGLLVVLTLIVLMSIVMLLKQSADVHSQAELQRYNSYLLADELRQSSDDLTRLARSYVISGDAKYEKQYWDVLDIRNGKKARPLEYHRIYWDFMAVSDSLPRPNSHLIALQTLMKQSGFTDAEFAKLKEAQANSDGLVKSETIAMNAVKGRFADDAGGFTKQGEPDLKLAADLMHNTVYHQYKAQIMRPVDEFFVLLDKRTAAQVVSAEQDKQFYLYSMLGMIVLLGVGLLLVLIWMYHRLIRLLGCEPRDALQIVQEIAGGNLNVHFNASHTQSLLGALDKMTQRFKLVIGDIKNTSSVLALTSAQVNASAQRLSENSSEQMVSIESTSSALKEINFTISQNSENAKMTEGMAGKAASAAVNGGEAVKQTVNAMRQIAKKIGIIDDIAYQTNLLALNAAIEAARAGENGKGFAVVASEVRKLAERSQLAAQEISDLAANSVNQAEAAGKLLEDIVPSIRKTSLLIQEISFASQEQAQGIDSISSSVEQLTQGTQANASDADSLSSAAQELAEHASVLEKNIGFFQGGARD</sequence>
<organism evidence="6 7">
    <name type="scientific">Iodobacter arcticus</name>
    <dbReference type="NCBI Taxonomy" id="590593"/>
    <lineage>
        <taxon>Bacteria</taxon>
        <taxon>Pseudomonadati</taxon>
        <taxon>Pseudomonadota</taxon>
        <taxon>Betaproteobacteria</taxon>
        <taxon>Neisseriales</taxon>
        <taxon>Chitinibacteraceae</taxon>
        <taxon>Iodobacter</taxon>
    </lineage>
</organism>
<dbReference type="EMBL" id="JBHTBQ010000001">
    <property type="protein sequence ID" value="MFC7418292.1"/>
    <property type="molecule type" value="Genomic_DNA"/>
</dbReference>
<keyword evidence="4" id="KW-1133">Transmembrane helix</keyword>
<evidence type="ECO:0000256" key="3">
    <source>
        <dbReference type="PROSITE-ProRule" id="PRU00284"/>
    </source>
</evidence>
<accession>A0ABW2QR96</accession>
<dbReference type="InterPro" id="IPR051310">
    <property type="entry name" value="MCP_chemotaxis"/>
</dbReference>
<dbReference type="InterPro" id="IPR004090">
    <property type="entry name" value="Chemotax_Me-accpt_rcpt"/>
</dbReference>
<dbReference type="Pfam" id="PF00015">
    <property type="entry name" value="MCPsignal"/>
    <property type="match status" value="1"/>
</dbReference>
<gene>
    <name evidence="6" type="ORF">ACFQNF_00150</name>
</gene>
<evidence type="ECO:0000256" key="2">
    <source>
        <dbReference type="ARBA" id="ARBA00029447"/>
    </source>
</evidence>
<dbReference type="RefSeq" id="WP_380185193.1">
    <property type="nucleotide sequence ID" value="NZ_JBHTBQ010000001.1"/>
</dbReference>
<evidence type="ECO:0000313" key="6">
    <source>
        <dbReference type="EMBL" id="MFC7418292.1"/>
    </source>
</evidence>
<evidence type="ECO:0000256" key="4">
    <source>
        <dbReference type="SAM" id="Phobius"/>
    </source>
</evidence>
<dbReference type="InterPro" id="IPR004089">
    <property type="entry name" value="MCPsignal_dom"/>
</dbReference>
<dbReference type="Proteomes" id="UP001596473">
    <property type="component" value="Unassembled WGS sequence"/>
</dbReference>
<dbReference type="SMART" id="SM00283">
    <property type="entry name" value="MA"/>
    <property type="match status" value="1"/>
</dbReference>
<dbReference type="SUPFAM" id="SSF58104">
    <property type="entry name" value="Methyl-accepting chemotaxis protein (MCP) signaling domain"/>
    <property type="match status" value="1"/>
</dbReference>
<proteinExistence type="inferred from homology"/>
<keyword evidence="4" id="KW-0472">Membrane</keyword>
<comment type="similarity">
    <text evidence="2">Belongs to the methyl-accepting chemotaxis (MCP) protein family.</text>
</comment>
<keyword evidence="3" id="KW-0807">Transducer</keyword>
<dbReference type="PANTHER" id="PTHR43531">
    <property type="entry name" value="PROTEIN ICFG"/>
    <property type="match status" value="1"/>
</dbReference>
<dbReference type="PANTHER" id="PTHR43531:SF11">
    <property type="entry name" value="METHYL-ACCEPTING CHEMOTAXIS PROTEIN 3"/>
    <property type="match status" value="1"/>
</dbReference>
<reference evidence="7" key="1">
    <citation type="journal article" date="2019" name="Int. J. Syst. Evol. Microbiol.">
        <title>The Global Catalogue of Microorganisms (GCM) 10K type strain sequencing project: providing services to taxonomists for standard genome sequencing and annotation.</title>
        <authorList>
            <consortium name="The Broad Institute Genomics Platform"/>
            <consortium name="The Broad Institute Genome Sequencing Center for Infectious Disease"/>
            <person name="Wu L."/>
            <person name="Ma J."/>
        </authorList>
    </citation>
    <scope>NUCLEOTIDE SEQUENCE [LARGE SCALE GENOMIC DNA]</scope>
    <source>
        <strain evidence="7">CCUG 62945</strain>
    </source>
</reference>
<feature type="domain" description="Methyl-accepting transducer" evidence="5">
    <location>
        <begin position="307"/>
        <end position="522"/>
    </location>
</feature>
<keyword evidence="4" id="KW-0812">Transmembrane</keyword>
<evidence type="ECO:0000256" key="1">
    <source>
        <dbReference type="ARBA" id="ARBA00022500"/>
    </source>
</evidence>
<keyword evidence="1" id="KW-0145">Chemotaxis</keyword>
<dbReference type="PRINTS" id="PR00260">
    <property type="entry name" value="CHEMTRNSDUCR"/>
</dbReference>